<dbReference type="OrthoDB" id="754047at2759"/>
<evidence type="ECO:0000313" key="2">
    <source>
        <dbReference type="EMBL" id="CAE7258396.1"/>
    </source>
</evidence>
<name>A0A812MAZ1_9DINO</name>
<proteinExistence type="predicted"/>
<feature type="transmembrane region" description="Helical" evidence="1">
    <location>
        <begin position="199"/>
        <end position="219"/>
    </location>
</feature>
<keyword evidence="1" id="KW-1133">Transmembrane helix</keyword>
<keyword evidence="1" id="KW-0472">Membrane</keyword>
<dbReference type="EMBL" id="CAJNDS010001413">
    <property type="protein sequence ID" value="CAE7258396.1"/>
    <property type="molecule type" value="Genomic_DNA"/>
</dbReference>
<dbReference type="AlphaFoldDB" id="A0A812MAZ1"/>
<organism evidence="2 3">
    <name type="scientific">Symbiodinium natans</name>
    <dbReference type="NCBI Taxonomy" id="878477"/>
    <lineage>
        <taxon>Eukaryota</taxon>
        <taxon>Sar</taxon>
        <taxon>Alveolata</taxon>
        <taxon>Dinophyceae</taxon>
        <taxon>Suessiales</taxon>
        <taxon>Symbiodiniaceae</taxon>
        <taxon>Symbiodinium</taxon>
    </lineage>
</organism>
<keyword evidence="3" id="KW-1185">Reference proteome</keyword>
<protein>
    <submittedName>
        <fullName evidence="2">Uncharacterized protein</fullName>
    </submittedName>
</protein>
<reference evidence="2" key="1">
    <citation type="submission" date="2021-02" db="EMBL/GenBank/DDBJ databases">
        <authorList>
            <person name="Dougan E. K."/>
            <person name="Rhodes N."/>
            <person name="Thang M."/>
            <person name="Chan C."/>
        </authorList>
    </citation>
    <scope>NUCLEOTIDE SEQUENCE</scope>
</reference>
<sequence length="522" mass="58359">MLASHAYRAISARGSGRVVAMAATQSRAFWNVSLPVLKSPGGAHITKYHIVKPYKDGVDYDDFLIALPERDHLSSFTKEVPLFLRYLKVVTDQEGRGDAFAAFLERAKSGLVVESDVFITSDELLAIMWKNGYSDAERNAVQFTFPSDYKFHYPELSVMFDIPEEDTYKFCMRTRMENSHIGELDHSKVKREGLIRDHWLIFGTGLFIFKTFPFFNYYWGVKVFGTSMWCYTMWHVLNRLVAKTCRRNEYMAAQKTAQEVMEGEDAIVDSMRRFANDAKCVEYLKTFKEDSEEKIAKYRKALVLKMKDDLSERAQKQLQAIAAFEAGMGSAMQELVVREAGASFKEKFPTDTGMQDKAFAAAVKSLSGATVEAAEDPVAAHFASAFQSLQGVDLATAKADAKGSLAERVAFAQQAKEKEFQETFMVSAKEAEEVKSLASKAKSGQDYDFSKLPADALQRLEALYTSINAKVGYSLPESLGTKPIATTNDSAANSYVDKVNTQLETAAAKLRDARLKAFVQAF</sequence>
<comment type="caution">
    <text evidence="2">The sequence shown here is derived from an EMBL/GenBank/DDBJ whole genome shotgun (WGS) entry which is preliminary data.</text>
</comment>
<evidence type="ECO:0000313" key="3">
    <source>
        <dbReference type="Proteomes" id="UP000604046"/>
    </source>
</evidence>
<gene>
    <name evidence="2" type="ORF">SNAT2548_LOCUS13427</name>
</gene>
<evidence type="ECO:0000256" key="1">
    <source>
        <dbReference type="SAM" id="Phobius"/>
    </source>
</evidence>
<accession>A0A812MAZ1</accession>
<keyword evidence="1" id="KW-0812">Transmembrane</keyword>
<dbReference type="Proteomes" id="UP000604046">
    <property type="component" value="Unassembled WGS sequence"/>
</dbReference>